<name>A0AAE0CL05_9ROSI</name>
<dbReference type="EMBL" id="JANJYI010000003">
    <property type="protein sequence ID" value="KAK2655001.1"/>
    <property type="molecule type" value="Genomic_DNA"/>
</dbReference>
<evidence type="ECO:0000313" key="2">
    <source>
        <dbReference type="Proteomes" id="UP001280121"/>
    </source>
</evidence>
<sequence>MLPVPNFLIVAQSLNCMFSMSYSLELKDQVQSMVKIERNHGQKERNAINTQNAAFAFVMLQLLVQYVDLLTKPRQEASSLFATSVPLVHPHGKYIPWQFPLFTFGKLLPHKAVLSTLEHHEWKQNKHEVYTHLPLLSGHSHVHSQMLATRHVVLKGCIDSWELKFSGGKIAVIRRCSRASRNQVDDELSCGGLERRSVIGLESRDIRGKWKVESGKRTEGF</sequence>
<dbReference type="AlphaFoldDB" id="A0AAE0CL05"/>
<dbReference type="Proteomes" id="UP001280121">
    <property type="component" value="Unassembled WGS sequence"/>
</dbReference>
<evidence type="ECO:0000313" key="1">
    <source>
        <dbReference type="EMBL" id="KAK2655001.1"/>
    </source>
</evidence>
<accession>A0AAE0CL05</accession>
<keyword evidence="2" id="KW-1185">Reference proteome</keyword>
<gene>
    <name evidence="1" type="ORF">Ddye_008053</name>
</gene>
<comment type="caution">
    <text evidence="1">The sequence shown here is derived from an EMBL/GenBank/DDBJ whole genome shotgun (WGS) entry which is preliminary data.</text>
</comment>
<organism evidence="1 2">
    <name type="scientific">Dipteronia dyeriana</name>
    <dbReference type="NCBI Taxonomy" id="168575"/>
    <lineage>
        <taxon>Eukaryota</taxon>
        <taxon>Viridiplantae</taxon>
        <taxon>Streptophyta</taxon>
        <taxon>Embryophyta</taxon>
        <taxon>Tracheophyta</taxon>
        <taxon>Spermatophyta</taxon>
        <taxon>Magnoliopsida</taxon>
        <taxon>eudicotyledons</taxon>
        <taxon>Gunneridae</taxon>
        <taxon>Pentapetalae</taxon>
        <taxon>rosids</taxon>
        <taxon>malvids</taxon>
        <taxon>Sapindales</taxon>
        <taxon>Sapindaceae</taxon>
        <taxon>Hippocastanoideae</taxon>
        <taxon>Acereae</taxon>
        <taxon>Dipteronia</taxon>
    </lineage>
</organism>
<protein>
    <submittedName>
        <fullName evidence="1">Uncharacterized protein</fullName>
    </submittedName>
</protein>
<reference evidence="1" key="1">
    <citation type="journal article" date="2023" name="Plant J.">
        <title>Genome sequences and population genomics provide insights into the demographic history, inbreeding, and mutation load of two 'living fossil' tree species of Dipteronia.</title>
        <authorList>
            <person name="Feng Y."/>
            <person name="Comes H.P."/>
            <person name="Chen J."/>
            <person name="Zhu S."/>
            <person name="Lu R."/>
            <person name="Zhang X."/>
            <person name="Li P."/>
            <person name="Qiu J."/>
            <person name="Olsen K.M."/>
            <person name="Qiu Y."/>
        </authorList>
    </citation>
    <scope>NUCLEOTIDE SEQUENCE</scope>
    <source>
        <strain evidence="1">KIB01</strain>
    </source>
</reference>
<proteinExistence type="predicted"/>